<evidence type="ECO:0000256" key="2">
    <source>
        <dbReference type="ARBA" id="ARBA00022475"/>
    </source>
</evidence>
<dbReference type="CDD" id="cd06579">
    <property type="entry name" value="TM_PBP1_transp_AraH_like"/>
    <property type="match status" value="1"/>
</dbReference>
<keyword evidence="8" id="KW-1185">Reference proteome</keyword>
<evidence type="ECO:0000313" key="7">
    <source>
        <dbReference type="EMBL" id="TPW74927.1"/>
    </source>
</evidence>
<comment type="caution">
    <text evidence="7">The sequence shown here is derived from an EMBL/GenBank/DDBJ whole genome shotgun (WGS) entry which is preliminary data.</text>
</comment>
<keyword evidence="4 6" id="KW-1133">Transmembrane helix</keyword>
<feature type="transmembrane region" description="Helical" evidence="6">
    <location>
        <begin position="195"/>
        <end position="217"/>
    </location>
</feature>
<gene>
    <name evidence="7" type="ORF">FJ657_14725</name>
</gene>
<evidence type="ECO:0000256" key="1">
    <source>
        <dbReference type="ARBA" id="ARBA00004651"/>
    </source>
</evidence>
<evidence type="ECO:0000313" key="8">
    <source>
        <dbReference type="Proteomes" id="UP000316252"/>
    </source>
</evidence>
<reference evidence="7 8" key="1">
    <citation type="submission" date="2019-06" db="EMBL/GenBank/DDBJ databases">
        <authorList>
            <person name="Li F."/>
        </authorList>
    </citation>
    <scope>NUCLEOTIDE SEQUENCE [LARGE SCALE GENOMIC DNA]</scope>
    <source>
        <strain evidence="7 8">10F1D-1</strain>
    </source>
</reference>
<dbReference type="PANTHER" id="PTHR32196">
    <property type="entry name" value="ABC TRANSPORTER PERMEASE PROTEIN YPHD-RELATED-RELATED"/>
    <property type="match status" value="1"/>
</dbReference>
<evidence type="ECO:0000256" key="3">
    <source>
        <dbReference type="ARBA" id="ARBA00022692"/>
    </source>
</evidence>
<feature type="transmembrane region" description="Helical" evidence="6">
    <location>
        <begin position="6"/>
        <end position="23"/>
    </location>
</feature>
<dbReference type="Proteomes" id="UP000316252">
    <property type="component" value="Unassembled WGS sequence"/>
</dbReference>
<keyword evidence="3 6" id="KW-0812">Transmembrane</keyword>
<dbReference type="EMBL" id="VHQG01000004">
    <property type="protein sequence ID" value="TPW74927.1"/>
    <property type="molecule type" value="Genomic_DNA"/>
</dbReference>
<dbReference type="GO" id="GO:0005886">
    <property type="term" value="C:plasma membrane"/>
    <property type="evidence" value="ECO:0007669"/>
    <property type="project" value="UniProtKB-SubCell"/>
</dbReference>
<feature type="transmembrane region" description="Helical" evidence="6">
    <location>
        <begin position="73"/>
        <end position="97"/>
    </location>
</feature>
<dbReference type="OrthoDB" id="9808136at2"/>
<comment type="subcellular location">
    <subcellularLocation>
        <location evidence="1">Cell membrane</location>
        <topology evidence="1">Multi-pass membrane protein</topology>
    </subcellularLocation>
</comment>
<dbReference type="Pfam" id="PF02653">
    <property type="entry name" value="BPD_transp_2"/>
    <property type="match status" value="1"/>
</dbReference>
<dbReference type="GO" id="GO:0022857">
    <property type="term" value="F:transmembrane transporter activity"/>
    <property type="evidence" value="ECO:0007669"/>
    <property type="project" value="InterPro"/>
</dbReference>
<dbReference type="AlphaFoldDB" id="A0A506Y0C2"/>
<evidence type="ECO:0000256" key="5">
    <source>
        <dbReference type="ARBA" id="ARBA00023136"/>
    </source>
</evidence>
<sequence length="299" mass="30782">MVWVLILVIIGAQIIYPGFLDPGNLSQILSQNAPLGIIAVGMTMVMIAGGFDLSVGAIYAATAVLYADMANKLPLPAAVLIALILGLAMGLVNGLLVTKLKVNAFVATLGTSSVFGGGAYIYSQSTPIVVNKEGFEELGLGSFLGVPNATWLFIVVFILGAFILSRTVYGKSLYAIGGNQEAARLAGIRVDRLRIITYTVVGICSAIGGLIIASRVGVGQADLGGTIALDSIAVVVIGGTSLFGGEGAMWRTGIGLLIIACITNVSDSIGLDTNSQAVMKGAIIVFAVALDAYSRRRNG</sequence>
<name>A0A506Y0C2_9MICO</name>
<organism evidence="7 8">
    <name type="scientific">Schumannella soli</name>
    <dbReference type="NCBI Taxonomy" id="2590779"/>
    <lineage>
        <taxon>Bacteria</taxon>
        <taxon>Bacillati</taxon>
        <taxon>Actinomycetota</taxon>
        <taxon>Actinomycetes</taxon>
        <taxon>Micrococcales</taxon>
        <taxon>Microbacteriaceae</taxon>
        <taxon>Schumannella</taxon>
    </lineage>
</organism>
<feature type="transmembrane region" description="Helical" evidence="6">
    <location>
        <begin position="104"/>
        <end position="123"/>
    </location>
</feature>
<proteinExistence type="predicted"/>
<dbReference type="InterPro" id="IPR001851">
    <property type="entry name" value="ABC_transp_permease"/>
</dbReference>
<keyword evidence="5 6" id="KW-0472">Membrane</keyword>
<protein>
    <submittedName>
        <fullName evidence="7">ABC transporter permease</fullName>
    </submittedName>
</protein>
<evidence type="ECO:0000256" key="4">
    <source>
        <dbReference type="ARBA" id="ARBA00022989"/>
    </source>
</evidence>
<feature type="transmembrane region" description="Helical" evidence="6">
    <location>
        <begin position="35"/>
        <end position="61"/>
    </location>
</feature>
<feature type="transmembrane region" description="Helical" evidence="6">
    <location>
        <begin position="223"/>
        <end position="245"/>
    </location>
</feature>
<evidence type="ECO:0000256" key="6">
    <source>
        <dbReference type="SAM" id="Phobius"/>
    </source>
</evidence>
<feature type="transmembrane region" description="Helical" evidence="6">
    <location>
        <begin position="143"/>
        <end position="164"/>
    </location>
</feature>
<keyword evidence="2" id="KW-1003">Cell membrane</keyword>
<accession>A0A506Y0C2</accession>